<protein>
    <submittedName>
        <fullName evidence="1">Uncharacterized protein</fullName>
    </submittedName>
</protein>
<reference evidence="1" key="2">
    <citation type="submission" date="2022-06" db="UniProtKB">
        <authorList>
            <consortium name="EnsemblMetazoa"/>
        </authorList>
    </citation>
    <scope>IDENTIFICATION</scope>
</reference>
<evidence type="ECO:0000313" key="1">
    <source>
        <dbReference type="EnsemblMetazoa" id="OVOC10866.1"/>
    </source>
</evidence>
<accession>A0A8R1XNW0</accession>
<dbReference type="Proteomes" id="UP000024404">
    <property type="component" value="Unassembled WGS sequence"/>
</dbReference>
<name>A0A8R1XNW0_ONCVO</name>
<proteinExistence type="predicted"/>
<evidence type="ECO:0000313" key="2">
    <source>
        <dbReference type="Proteomes" id="UP000024404"/>
    </source>
</evidence>
<dbReference type="EMBL" id="CMVM020000345">
    <property type="status" value="NOT_ANNOTATED_CDS"/>
    <property type="molecule type" value="Genomic_DNA"/>
</dbReference>
<dbReference type="EnsemblMetazoa" id="OVOC10866.1">
    <property type="protein sequence ID" value="OVOC10866.1"/>
    <property type="gene ID" value="WBGene00247675"/>
</dbReference>
<sequence length="95" mass="11186">MILNWQLREKRTVKCDQAVFYIEMSMIDWVEALCHTTTFPRGQDVAPLNDSHRMKIPLMITFKRNVIINHEWIEFLIIGNPACSIFAEKIDSYKA</sequence>
<reference evidence="2" key="1">
    <citation type="submission" date="2013-10" db="EMBL/GenBank/DDBJ databases">
        <title>Genome sequencing of Onchocerca volvulus.</title>
        <authorList>
            <person name="Cotton J."/>
            <person name="Tsai J."/>
            <person name="Stanley E."/>
            <person name="Tracey A."/>
            <person name="Holroyd N."/>
            <person name="Lustigman S."/>
            <person name="Berriman M."/>
        </authorList>
    </citation>
    <scope>NUCLEOTIDE SEQUENCE</scope>
</reference>
<dbReference type="AlphaFoldDB" id="A0A8R1XNW0"/>
<organism evidence="1 2">
    <name type="scientific">Onchocerca volvulus</name>
    <dbReference type="NCBI Taxonomy" id="6282"/>
    <lineage>
        <taxon>Eukaryota</taxon>
        <taxon>Metazoa</taxon>
        <taxon>Ecdysozoa</taxon>
        <taxon>Nematoda</taxon>
        <taxon>Chromadorea</taxon>
        <taxon>Rhabditida</taxon>
        <taxon>Spirurina</taxon>
        <taxon>Spiruromorpha</taxon>
        <taxon>Filarioidea</taxon>
        <taxon>Onchocercidae</taxon>
        <taxon>Onchocerca</taxon>
    </lineage>
</organism>
<keyword evidence="2" id="KW-1185">Reference proteome</keyword>